<dbReference type="PANTHER" id="PTHR30250">
    <property type="entry name" value="PST FAMILY PREDICTED COLANIC ACID TRANSPORTER"/>
    <property type="match status" value="1"/>
</dbReference>
<sequence>MKSKITFLLSLAKSKHVLSLTSNGINAVIGVVTLSILFRHLTRQDMGNWGFFLTILLLVDTFRSGFLSTAFVKFYAGSTEERKREIIGSTWFIAIMITLIFVILNIPGYFVSGYISDPSFKLFLQFFSINYVLSLPFFVSNCILQGKQRYDSLLFLNFANQGCFLLLIILNLKGINIHTVLYCYLAANFVSSSIAIFFKWTDISMLKFKTKAAMLEIYNFGKYSVGTNLSANLLGSIDSFIIKLFLGPSVLAVYNAGTKLVQIIEIPLRSFVYTAMPTLSSFFNSNEKEKVISVMKKYVGMITIALISVSLLVIVFADLAILIFSGPKYVATEAPNILRIFMIIAFLYPAERFFAVTLDVIHMPKVNLLKIILMVFVTVLTDWLAIVVTGNVYVVAAASVFSTLTGLIVGYFAINHYYQKFTFFDMFISGYKEIVLLLKRYYYRFLSKNYQVK</sequence>
<feature type="transmembrane region" description="Helical" evidence="6">
    <location>
        <begin position="122"/>
        <end position="144"/>
    </location>
</feature>
<evidence type="ECO:0000256" key="5">
    <source>
        <dbReference type="ARBA" id="ARBA00023136"/>
    </source>
</evidence>
<dbReference type="InterPro" id="IPR050833">
    <property type="entry name" value="Poly_Biosynth_Transport"/>
</dbReference>
<name>A0A2D1U4V5_9SPHI</name>
<evidence type="ECO:0000256" key="1">
    <source>
        <dbReference type="ARBA" id="ARBA00004651"/>
    </source>
</evidence>
<feature type="transmembrane region" description="Helical" evidence="6">
    <location>
        <begin position="20"/>
        <end position="38"/>
    </location>
</feature>
<dbReference type="InterPro" id="IPR002797">
    <property type="entry name" value="Polysacc_synth"/>
</dbReference>
<dbReference type="AlphaFoldDB" id="A0A2D1U4V5"/>
<keyword evidence="8" id="KW-1185">Reference proteome</keyword>
<protein>
    <submittedName>
        <fullName evidence="7">Polysaccharide biosynthesis protein</fullName>
    </submittedName>
</protein>
<dbReference type="EMBL" id="CP024091">
    <property type="protein sequence ID" value="ATP56615.1"/>
    <property type="molecule type" value="Genomic_DNA"/>
</dbReference>
<keyword evidence="2" id="KW-1003">Cell membrane</keyword>
<gene>
    <name evidence="7" type="ORF">CPT03_09070</name>
</gene>
<dbReference type="RefSeq" id="WP_099438556.1">
    <property type="nucleotide sequence ID" value="NZ_CP024091.1"/>
</dbReference>
<evidence type="ECO:0000256" key="4">
    <source>
        <dbReference type="ARBA" id="ARBA00022989"/>
    </source>
</evidence>
<feature type="transmembrane region" description="Helical" evidence="6">
    <location>
        <begin position="153"/>
        <end position="173"/>
    </location>
</feature>
<feature type="transmembrane region" description="Helical" evidence="6">
    <location>
        <begin position="298"/>
        <end position="324"/>
    </location>
</feature>
<feature type="transmembrane region" description="Helical" evidence="6">
    <location>
        <begin position="179"/>
        <end position="198"/>
    </location>
</feature>
<keyword evidence="3 6" id="KW-0812">Transmembrane</keyword>
<evidence type="ECO:0000256" key="2">
    <source>
        <dbReference type="ARBA" id="ARBA00022475"/>
    </source>
</evidence>
<keyword evidence="5 6" id="KW-0472">Membrane</keyword>
<evidence type="ECO:0000313" key="7">
    <source>
        <dbReference type="EMBL" id="ATP56615.1"/>
    </source>
</evidence>
<feature type="transmembrane region" description="Helical" evidence="6">
    <location>
        <begin position="336"/>
        <end position="355"/>
    </location>
</feature>
<dbReference type="KEGG" id="pgs:CPT03_09070"/>
<evidence type="ECO:0000256" key="6">
    <source>
        <dbReference type="SAM" id="Phobius"/>
    </source>
</evidence>
<dbReference type="PANTHER" id="PTHR30250:SF11">
    <property type="entry name" value="O-ANTIGEN TRANSPORTER-RELATED"/>
    <property type="match status" value="1"/>
</dbReference>
<evidence type="ECO:0000313" key="8">
    <source>
        <dbReference type="Proteomes" id="UP000223749"/>
    </source>
</evidence>
<dbReference type="Proteomes" id="UP000223749">
    <property type="component" value="Chromosome"/>
</dbReference>
<accession>A0A2D1U4V5</accession>
<proteinExistence type="predicted"/>
<evidence type="ECO:0000256" key="3">
    <source>
        <dbReference type="ARBA" id="ARBA00022692"/>
    </source>
</evidence>
<keyword evidence="4 6" id="KW-1133">Transmembrane helix</keyword>
<feature type="transmembrane region" description="Helical" evidence="6">
    <location>
        <begin position="50"/>
        <end position="76"/>
    </location>
</feature>
<dbReference type="OrthoDB" id="629958at2"/>
<organism evidence="7 8">
    <name type="scientific">Pedobacter ginsengisoli</name>
    <dbReference type="NCBI Taxonomy" id="363852"/>
    <lineage>
        <taxon>Bacteria</taxon>
        <taxon>Pseudomonadati</taxon>
        <taxon>Bacteroidota</taxon>
        <taxon>Sphingobacteriia</taxon>
        <taxon>Sphingobacteriales</taxon>
        <taxon>Sphingobacteriaceae</taxon>
        <taxon>Pedobacter</taxon>
    </lineage>
</organism>
<feature type="transmembrane region" description="Helical" evidence="6">
    <location>
        <begin position="392"/>
        <end position="414"/>
    </location>
</feature>
<dbReference type="GO" id="GO:0005886">
    <property type="term" value="C:plasma membrane"/>
    <property type="evidence" value="ECO:0007669"/>
    <property type="project" value="UniProtKB-SubCell"/>
</dbReference>
<feature type="transmembrane region" description="Helical" evidence="6">
    <location>
        <begin position="88"/>
        <end position="110"/>
    </location>
</feature>
<reference evidence="7 8" key="1">
    <citation type="submission" date="2017-10" db="EMBL/GenBank/DDBJ databases">
        <title>Whole genome of Pedobacter ginsengisoli T01R-27 isolated from tomato rhizosphere.</title>
        <authorList>
            <person name="Weon H.-Y."/>
            <person name="Lee S.A."/>
            <person name="Sang M.K."/>
            <person name="Song J."/>
        </authorList>
    </citation>
    <scope>NUCLEOTIDE SEQUENCE [LARGE SCALE GENOMIC DNA]</scope>
    <source>
        <strain evidence="7 8">T01R-27</strain>
    </source>
</reference>
<dbReference type="Pfam" id="PF01943">
    <property type="entry name" value="Polysacc_synt"/>
    <property type="match status" value="1"/>
</dbReference>
<feature type="transmembrane region" description="Helical" evidence="6">
    <location>
        <begin position="367"/>
        <end position="386"/>
    </location>
</feature>
<comment type="subcellular location">
    <subcellularLocation>
        <location evidence="1">Cell membrane</location>
        <topology evidence="1">Multi-pass membrane protein</topology>
    </subcellularLocation>
</comment>